<reference evidence="1" key="1">
    <citation type="submission" date="2020-02" db="EMBL/GenBank/DDBJ databases">
        <authorList>
            <person name="Meier V. D."/>
        </authorList>
    </citation>
    <scope>NUCLEOTIDE SEQUENCE</scope>
    <source>
        <strain evidence="1">AVDCRST_MAG86</strain>
    </source>
</reference>
<organism evidence="1">
    <name type="scientific">uncultured Truepera sp</name>
    <dbReference type="NCBI Taxonomy" id="543023"/>
    <lineage>
        <taxon>Bacteria</taxon>
        <taxon>Thermotogati</taxon>
        <taxon>Deinococcota</taxon>
        <taxon>Deinococci</taxon>
        <taxon>Trueperales</taxon>
        <taxon>Trueperaceae</taxon>
        <taxon>Truepera</taxon>
        <taxon>environmental samples</taxon>
    </lineage>
</organism>
<accession>A0A6J4VKQ7</accession>
<proteinExistence type="predicted"/>
<protein>
    <submittedName>
        <fullName evidence="1">Uncharacterized protein</fullName>
    </submittedName>
</protein>
<sequence length="97" mass="10729">MPVHLVRTTLGVCEVTLGRGGLDLGERGGFSARWADPTPETEPLDLETYRQVVKAYLAELYRERHGHEAGSVTLNLASHQLIDDLSGWTKLNSRPDS</sequence>
<dbReference type="EMBL" id="CADCWP010000250">
    <property type="protein sequence ID" value="CAA9580837.1"/>
    <property type="molecule type" value="Genomic_DNA"/>
</dbReference>
<evidence type="ECO:0000313" key="1">
    <source>
        <dbReference type="EMBL" id="CAA9580837.1"/>
    </source>
</evidence>
<gene>
    <name evidence="1" type="ORF">AVDCRST_MAG86-2725</name>
</gene>
<name>A0A6J4VKQ7_9DEIN</name>
<dbReference type="AlphaFoldDB" id="A0A6J4VKQ7"/>